<dbReference type="PANTHER" id="PTHR30408">
    <property type="entry name" value="TYPE-1 RESTRICTION ENZYME ECOKI SPECIFICITY PROTEIN"/>
    <property type="match status" value="1"/>
</dbReference>
<dbReference type="Proteomes" id="UP000004115">
    <property type="component" value="Unassembled WGS sequence"/>
</dbReference>
<dbReference type="GO" id="GO:0003677">
    <property type="term" value="F:DNA binding"/>
    <property type="evidence" value="ECO:0007669"/>
    <property type="project" value="UniProtKB-KW"/>
</dbReference>
<dbReference type="HOGENOM" id="CLU_1280080_0_0_9"/>
<dbReference type="PANTHER" id="PTHR30408:SF13">
    <property type="entry name" value="TYPE I RESTRICTION ENZYME HINDI SPECIFICITY SUBUNIT"/>
    <property type="match status" value="1"/>
</dbReference>
<evidence type="ECO:0000256" key="1">
    <source>
        <dbReference type="ARBA" id="ARBA00022747"/>
    </source>
</evidence>
<dbReference type="SUPFAM" id="SSF116734">
    <property type="entry name" value="DNA methylase specificity domain"/>
    <property type="match status" value="1"/>
</dbReference>
<organism evidence="3 4">
    <name type="scientific">Lactobacillus iners DSM 13335</name>
    <dbReference type="NCBI Taxonomy" id="525328"/>
    <lineage>
        <taxon>Bacteria</taxon>
        <taxon>Bacillati</taxon>
        <taxon>Bacillota</taxon>
        <taxon>Bacilli</taxon>
        <taxon>Lactobacillales</taxon>
        <taxon>Lactobacillaceae</taxon>
        <taxon>Lactobacillus</taxon>
    </lineage>
</organism>
<evidence type="ECO:0000313" key="4">
    <source>
        <dbReference type="Proteomes" id="UP000004115"/>
    </source>
</evidence>
<sequence>QQARSLFKAWFVDFDPFANTMLSDWKKGKLKDILKLKRQSIKTGENTTLPYLPIDVIPMRTFALTDFKPNAEAQSSLITFDKDDIIIGAMRVYFHRVVLAPCDGITRTTCFTLAPYNNEYLSFALLCCDQESSIDYAQSTSKGSTMPYAIWEGGLGDMEIIIPTPEIAKKFNEIVLPMLRQIQNSYFENNRLREIRNALLPRLMSDEVDVSNLDL</sequence>
<dbReference type="InterPro" id="IPR044946">
    <property type="entry name" value="Restrct_endonuc_typeI_TRD_sf"/>
</dbReference>
<dbReference type="EMBL" id="ACLN01000001">
    <property type="protein sequence ID" value="EEW52601.1"/>
    <property type="molecule type" value="Genomic_DNA"/>
</dbReference>
<protein>
    <recommendedName>
        <fullName evidence="5">Restriction endonuclease subunit S</fullName>
    </recommendedName>
</protein>
<name>C8PA81_9LACO</name>
<dbReference type="Gene3D" id="3.90.220.20">
    <property type="entry name" value="DNA methylase specificity domains"/>
    <property type="match status" value="1"/>
</dbReference>
<evidence type="ECO:0000313" key="3">
    <source>
        <dbReference type="EMBL" id="EEW52601.1"/>
    </source>
</evidence>
<reference evidence="3 4" key="1">
    <citation type="submission" date="2009-09" db="EMBL/GenBank/DDBJ databases">
        <authorList>
            <person name="Qin X."/>
            <person name="Bachman B."/>
            <person name="Battles P."/>
            <person name="Bell A."/>
            <person name="Bess C."/>
            <person name="Bickham C."/>
            <person name="Chaboub L."/>
            <person name="Chen D."/>
            <person name="Coyle M."/>
            <person name="Deiros D.R."/>
            <person name="Dinh H."/>
            <person name="Forbes L."/>
            <person name="Fowler G."/>
            <person name="Francisco L."/>
            <person name="Fu Q."/>
            <person name="Gubbala S."/>
            <person name="Hale W."/>
            <person name="Han Y."/>
            <person name="Hemphill L."/>
            <person name="Highlander S.K."/>
            <person name="Hirani K."/>
            <person name="Hogues M."/>
            <person name="Jackson L."/>
            <person name="Jakkamsetti A."/>
            <person name="Javaid M."/>
            <person name="Jiang H."/>
            <person name="Korchina V."/>
            <person name="Kovar C."/>
            <person name="Lara F."/>
            <person name="Lee S."/>
            <person name="Mata R."/>
            <person name="Mathew T."/>
            <person name="Moen C."/>
            <person name="Morales K."/>
            <person name="Munidasa M."/>
            <person name="Nazareth L."/>
            <person name="Ngo R."/>
            <person name="Nguyen L."/>
            <person name="Okwuonu G."/>
            <person name="Ongeri F."/>
            <person name="Patil S."/>
            <person name="Petrosino J."/>
            <person name="Pham C."/>
            <person name="Pham P."/>
            <person name="Pu L.-L."/>
            <person name="Puazo M."/>
            <person name="Raj R."/>
            <person name="Reid J."/>
            <person name="Rouhana J."/>
            <person name="Saada N."/>
            <person name="Shang Y."/>
            <person name="Simmons D."/>
            <person name="Thornton R."/>
            <person name="Warren J."/>
            <person name="Weissenberger G."/>
            <person name="Zhang J."/>
            <person name="Zhang L."/>
            <person name="Zhou C."/>
            <person name="Zhu D."/>
            <person name="Muzny D."/>
            <person name="Worley K."/>
            <person name="Gibbs R."/>
        </authorList>
    </citation>
    <scope>NUCLEOTIDE SEQUENCE [LARGE SCALE GENOMIC DNA]</scope>
    <source>
        <strain evidence="3 4">DSM 13335</strain>
    </source>
</reference>
<evidence type="ECO:0008006" key="5">
    <source>
        <dbReference type="Google" id="ProtNLM"/>
    </source>
</evidence>
<keyword evidence="1" id="KW-0680">Restriction system</keyword>
<gene>
    <name evidence="3" type="ORF">HMPREF0520_0001</name>
</gene>
<dbReference type="GO" id="GO:0009307">
    <property type="term" value="P:DNA restriction-modification system"/>
    <property type="evidence" value="ECO:0007669"/>
    <property type="project" value="UniProtKB-KW"/>
</dbReference>
<proteinExistence type="predicted"/>
<dbReference type="RefSeq" id="WP_006729703.1">
    <property type="nucleotide sequence ID" value="NZ_GG700806.1"/>
</dbReference>
<accession>C8PA81</accession>
<feature type="non-terminal residue" evidence="3">
    <location>
        <position position="1"/>
    </location>
</feature>
<dbReference type="InterPro" id="IPR052021">
    <property type="entry name" value="Type-I_RS_S_subunit"/>
</dbReference>
<comment type="caution">
    <text evidence="3">The sequence shown here is derived from an EMBL/GenBank/DDBJ whole genome shotgun (WGS) entry which is preliminary data.</text>
</comment>
<evidence type="ECO:0000256" key="2">
    <source>
        <dbReference type="ARBA" id="ARBA00023125"/>
    </source>
</evidence>
<keyword evidence="4" id="KW-1185">Reference proteome</keyword>
<keyword evidence="2" id="KW-0238">DNA-binding</keyword>
<dbReference type="AlphaFoldDB" id="C8PA81"/>